<dbReference type="Gene3D" id="3.30.70.1060">
    <property type="entry name" value="Dimeric alpha+beta barrel"/>
    <property type="match status" value="1"/>
</dbReference>
<protein>
    <recommendedName>
        <fullName evidence="2">YCII-related domain-containing protein</fullName>
    </recommendedName>
</protein>
<dbReference type="Pfam" id="PF03795">
    <property type="entry name" value="YCII"/>
    <property type="match status" value="1"/>
</dbReference>
<dbReference type="AlphaFoldDB" id="A0A5C6TNN1"/>
<dbReference type="Proteomes" id="UP000321832">
    <property type="component" value="Unassembled WGS sequence"/>
</dbReference>
<accession>A0A5C6TNN1</accession>
<dbReference type="InterPro" id="IPR011008">
    <property type="entry name" value="Dimeric_a/b-barrel"/>
</dbReference>
<feature type="domain" description="YCII-related" evidence="2">
    <location>
        <begin position="25"/>
        <end position="111"/>
    </location>
</feature>
<name>A0A5C6TNN1_9BURK</name>
<proteinExistence type="inferred from homology"/>
<dbReference type="PANTHER" id="PTHR35174:SF3">
    <property type="entry name" value="BLL7171 PROTEIN"/>
    <property type="match status" value="1"/>
</dbReference>
<dbReference type="EMBL" id="VOPW01000003">
    <property type="protein sequence ID" value="TXC62063.1"/>
    <property type="molecule type" value="Genomic_DNA"/>
</dbReference>
<organism evidence="3 4">
    <name type="scientific">Piscinibacter aquaticus</name>
    <dbReference type="NCBI Taxonomy" id="392597"/>
    <lineage>
        <taxon>Bacteria</taxon>
        <taxon>Pseudomonadati</taxon>
        <taxon>Pseudomonadota</taxon>
        <taxon>Betaproteobacteria</taxon>
        <taxon>Burkholderiales</taxon>
        <taxon>Sphaerotilaceae</taxon>
        <taxon>Piscinibacter</taxon>
    </lineage>
</organism>
<keyword evidence="4" id="KW-1185">Reference proteome</keyword>
<dbReference type="PANTHER" id="PTHR35174">
    <property type="entry name" value="BLL7171 PROTEIN-RELATED"/>
    <property type="match status" value="1"/>
</dbReference>
<sequence>MSDSHELKDHLLLSRGHWDPARSPEEIQAAIDAFYVWYERLVAEGRFKRGQRLATGRRLVTRAGITDGPFTEAKEIIGGYWFIVAANLEEAAGIASQNPCLACGLSYEIRPIETERASAYRASNESPPAER</sequence>
<evidence type="ECO:0000259" key="2">
    <source>
        <dbReference type="Pfam" id="PF03795"/>
    </source>
</evidence>
<dbReference type="InterPro" id="IPR005545">
    <property type="entry name" value="YCII"/>
</dbReference>
<evidence type="ECO:0000313" key="3">
    <source>
        <dbReference type="EMBL" id="TXC62063.1"/>
    </source>
</evidence>
<evidence type="ECO:0000256" key="1">
    <source>
        <dbReference type="ARBA" id="ARBA00007689"/>
    </source>
</evidence>
<reference evidence="3 4" key="1">
    <citation type="submission" date="2019-08" db="EMBL/GenBank/DDBJ databases">
        <authorList>
            <person name="Khan S.A."/>
            <person name="Jeon C.O."/>
            <person name="Jeong S.E."/>
        </authorList>
    </citation>
    <scope>NUCLEOTIDE SEQUENCE [LARGE SCALE GENOMIC DNA]</scope>
    <source>
        <strain evidence="4">IMCC1728</strain>
    </source>
</reference>
<dbReference type="SUPFAM" id="SSF54909">
    <property type="entry name" value="Dimeric alpha+beta barrel"/>
    <property type="match status" value="1"/>
</dbReference>
<comment type="caution">
    <text evidence="3">The sequence shown here is derived from an EMBL/GenBank/DDBJ whole genome shotgun (WGS) entry which is preliminary data.</text>
</comment>
<gene>
    <name evidence="3" type="ORF">FSC37_23040</name>
</gene>
<comment type="similarity">
    <text evidence="1">Belongs to the YciI family.</text>
</comment>
<evidence type="ECO:0000313" key="4">
    <source>
        <dbReference type="Proteomes" id="UP000321832"/>
    </source>
</evidence>